<evidence type="ECO:0000313" key="11">
    <source>
        <dbReference type="EMBL" id="OPC79438.1"/>
    </source>
</evidence>
<reference evidence="11 12" key="1">
    <citation type="submission" date="2017-03" db="EMBL/GenBank/DDBJ databases">
        <title>Draft genome sequence of Streptomyces scabrisporus NF3, endophyte isolated from Amphipterygium adstringens.</title>
        <authorList>
            <person name="Vazquez M."/>
            <person name="Ceapa C.D."/>
            <person name="Rodriguez Luna D."/>
            <person name="Sanchez Esquivel S."/>
        </authorList>
    </citation>
    <scope>NUCLEOTIDE SEQUENCE [LARGE SCALE GENOMIC DNA]</scope>
    <source>
        <strain evidence="11 12">NF3</strain>
    </source>
</reference>
<evidence type="ECO:0000259" key="9">
    <source>
        <dbReference type="PROSITE" id="PS51085"/>
    </source>
</evidence>
<dbReference type="InterPro" id="IPR006058">
    <property type="entry name" value="2Fe2S_fd_BS"/>
</dbReference>
<dbReference type="InterPro" id="IPR039261">
    <property type="entry name" value="FNR_nucleotide-bd"/>
</dbReference>
<comment type="cofactor">
    <cofactor evidence="1">
        <name>FAD</name>
        <dbReference type="ChEBI" id="CHEBI:57692"/>
    </cofactor>
</comment>
<evidence type="ECO:0000259" key="10">
    <source>
        <dbReference type="PROSITE" id="PS51384"/>
    </source>
</evidence>
<gene>
    <name evidence="11" type="ORF">B4N89_32115</name>
</gene>
<feature type="domain" description="FAD-binding FR-type" evidence="10">
    <location>
        <begin position="75"/>
        <end position="179"/>
    </location>
</feature>
<dbReference type="InterPro" id="IPR012675">
    <property type="entry name" value="Beta-grasp_dom_sf"/>
</dbReference>
<dbReference type="PRINTS" id="PR00409">
    <property type="entry name" value="PHDIOXRDTASE"/>
</dbReference>
<dbReference type="EMBL" id="MWQN01000002">
    <property type="protein sequence ID" value="OPC79438.1"/>
    <property type="molecule type" value="Genomic_DNA"/>
</dbReference>
<evidence type="ECO:0000256" key="6">
    <source>
        <dbReference type="ARBA" id="ARBA00023004"/>
    </source>
</evidence>
<feature type="compositionally biased region" description="Pro residues" evidence="8">
    <location>
        <begin position="16"/>
        <end position="32"/>
    </location>
</feature>
<dbReference type="InterPro" id="IPR050415">
    <property type="entry name" value="MRET"/>
</dbReference>
<dbReference type="Proteomes" id="UP000190037">
    <property type="component" value="Unassembled WGS sequence"/>
</dbReference>
<name>A0A1T3NRL7_9ACTN</name>
<accession>A0A1T3NRL7</accession>
<evidence type="ECO:0000313" key="12">
    <source>
        <dbReference type="Proteomes" id="UP000190037"/>
    </source>
</evidence>
<protein>
    <submittedName>
        <fullName evidence="11">Oxidoreductase</fullName>
    </submittedName>
</protein>
<evidence type="ECO:0000256" key="8">
    <source>
        <dbReference type="SAM" id="MobiDB-lite"/>
    </source>
</evidence>
<evidence type="ECO:0000256" key="4">
    <source>
        <dbReference type="ARBA" id="ARBA00022723"/>
    </source>
</evidence>
<dbReference type="PROSITE" id="PS51085">
    <property type="entry name" value="2FE2S_FER_2"/>
    <property type="match status" value="1"/>
</dbReference>
<comment type="caution">
    <text evidence="11">The sequence shown here is derived from an EMBL/GenBank/DDBJ whole genome shotgun (WGS) entry which is preliminary data.</text>
</comment>
<dbReference type="InterPro" id="IPR017938">
    <property type="entry name" value="Riboflavin_synthase-like_b-brl"/>
</dbReference>
<keyword evidence="5" id="KW-0560">Oxidoreductase</keyword>
<dbReference type="Gene3D" id="2.40.30.10">
    <property type="entry name" value="Translation factors"/>
    <property type="match status" value="1"/>
</dbReference>
<dbReference type="GO" id="GO:0051537">
    <property type="term" value="F:2 iron, 2 sulfur cluster binding"/>
    <property type="evidence" value="ECO:0007669"/>
    <property type="project" value="UniProtKB-KW"/>
</dbReference>
<dbReference type="SUPFAM" id="SSF52343">
    <property type="entry name" value="Ferredoxin reductase-like, C-terminal NADP-linked domain"/>
    <property type="match status" value="1"/>
</dbReference>
<dbReference type="AlphaFoldDB" id="A0A1T3NRL7"/>
<evidence type="ECO:0000256" key="5">
    <source>
        <dbReference type="ARBA" id="ARBA00023002"/>
    </source>
</evidence>
<keyword evidence="7" id="KW-0411">Iron-sulfur</keyword>
<dbReference type="PANTHER" id="PTHR47354">
    <property type="entry name" value="NADH OXIDOREDUCTASE HCR"/>
    <property type="match status" value="1"/>
</dbReference>
<dbReference type="SUPFAM" id="SSF63380">
    <property type="entry name" value="Riboflavin synthase domain-like"/>
    <property type="match status" value="1"/>
</dbReference>
<dbReference type="PROSITE" id="PS51384">
    <property type="entry name" value="FAD_FR"/>
    <property type="match status" value="1"/>
</dbReference>
<dbReference type="GO" id="GO:0046872">
    <property type="term" value="F:metal ion binding"/>
    <property type="evidence" value="ECO:0007669"/>
    <property type="project" value="UniProtKB-KW"/>
</dbReference>
<dbReference type="CDD" id="cd00207">
    <property type="entry name" value="fer2"/>
    <property type="match status" value="1"/>
</dbReference>
<dbReference type="InterPro" id="IPR017927">
    <property type="entry name" value="FAD-bd_FR_type"/>
</dbReference>
<feature type="domain" description="2Fe-2S ferredoxin-type" evidence="9">
    <location>
        <begin position="302"/>
        <end position="389"/>
    </location>
</feature>
<dbReference type="PROSITE" id="PS00197">
    <property type="entry name" value="2FE2S_FER_1"/>
    <property type="match status" value="1"/>
</dbReference>
<keyword evidence="4" id="KW-0479">Metal-binding</keyword>
<dbReference type="Gene3D" id="3.10.20.30">
    <property type="match status" value="1"/>
</dbReference>
<dbReference type="CDD" id="cd06185">
    <property type="entry name" value="PDR_like"/>
    <property type="match status" value="1"/>
</dbReference>
<dbReference type="InterPro" id="IPR001041">
    <property type="entry name" value="2Fe-2S_ferredoxin-type"/>
</dbReference>
<feature type="region of interest" description="Disordered" evidence="8">
    <location>
        <begin position="1"/>
        <end position="37"/>
    </location>
</feature>
<keyword evidence="3" id="KW-0001">2Fe-2S</keyword>
<dbReference type="Gene3D" id="3.40.50.80">
    <property type="entry name" value="Nucleotide-binding domain of ferredoxin-NADP reductase (FNR) module"/>
    <property type="match status" value="1"/>
</dbReference>
<dbReference type="STRING" id="159449.B4N89_32115"/>
<dbReference type="InterPro" id="IPR036010">
    <property type="entry name" value="2Fe-2S_ferredoxin-like_sf"/>
</dbReference>
<proteinExistence type="predicted"/>
<keyword evidence="12" id="KW-1185">Reference proteome</keyword>
<keyword evidence="2" id="KW-0285">Flavoprotein</keyword>
<evidence type="ECO:0000256" key="2">
    <source>
        <dbReference type="ARBA" id="ARBA00022630"/>
    </source>
</evidence>
<dbReference type="Pfam" id="PF00111">
    <property type="entry name" value="Fer2"/>
    <property type="match status" value="1"/>
</dbReference>
<evidence type="ECO:0000256" key="3">
    <source>
        <dbReference type="ARBA" id="ARBA00022714"/>
    </source>
</evidence>
<organism evidence="11 12">
    <name type="scientific">Embleya scabrispora</name>
    <dbReference type="NCBI Taxonomy" id="159449"/>
    <lineage>
        <taxon>Bacteria</taxon>
        <taxon>Bacillati</taxon>
        <taxon>Actinomycetota</taxon>
        <taxon>Actinomycetes</taxon>
        <taxon>Kitasatosporales</taxon>
        <taxon>Streptomycetaceae</taxon>
        <taxon>Embleya</taxon>
    </lineage>
</organism>
<dbReference type="SUPFAM" id="SSF54292">
    <property type="entry name" value="2Fe-2S ferredoxin-like"/>
    <property type="match status" value="1"/>
</dbReference>
<dbReference type="PANTHER" id="PTHR47354:SF1">
    <property type="entry name" value="CARNITINE MONOOXYGENASE REDUCTASE SUBUNIT"/>
    <property type="match status" value="1"/>
</dbReference>
<dbReference type="GO" id="GO:0016491">
    <property type="term" value="F:oxidoreductase activity"/>
    <property type="evidence" value="ECO:0007669"/>
    <property type="project" value="UniProtKB-KW"/>
</dbReference>
<keyword evidence="6" id="KW-0408">Iron</keyword>
<evidence type="ECO:0000256" key="7">
    <source>
        <dbReference type="ARBA" id="ARBA00023014"/>
    </source>
</evidence>
<sequence length="389" mass="41229">MSPSIPPTSAPSGHFGPPPPAAPSGPVTPPPDLYGRERGDRMMRALTVLGRVHTEVVARRGRRPARVGAPNAAAVRPEGLELVVRERVVEAEDVVSLRLTAPAGGRLPRWQPGAHLLLLLPSGRRRHYSLCGDPEDRYTYRIAVRRLAEGGGGSIEMHDALPVGATLRTAGPRNAFPFAAEPAVLFLAGGIGITPILPMVRRAARVGSDWRLIHLGRTRDSLPFGAELAGLGGAEGRVEVRADDEEGPPDCAELLGRAPVGAAVYCCGPAPMLAAVRTAVEAGPAGGLHFERFAPAPVVDGHPFTLRLRRSGIELPIPADRPALDVLREADPDTAYSCRQGFCGVCRVNVVAGTVQHRDLRLTDDERAAGAMLICVSRAAEGEHLVLDL</sequence>
<evidence type="ECO:0000256" key="1">
    <source>
        <dbReference type="ARBA" id="ARBA00001974"/>
    </source>
</evidence>